<dbReference type="RefSeq" id="WP_131122263.1">
    <property type="nucleotide sequence ID" value="NZ_SIXH01000024.1"/>
</dbReference>
<keyword evidence="2" id="KW-1185">Reference proteome</keyword>
<dbReference type="Proteomes" id="UP000292452">
    <property type="component" value="Unassembled WGS sequence"/>
</dbReference>
<sequence>MSTPFPLALYLARRDAFAAFLSAADQESSVCYWEAEGRYESPEEATAARDEAYAVTRDACNLITVEPTGPHKEAQALVEQLRHLGRAGTEEQDWVSFKKAREVFIEAARGYLKETQGDRSN</sequence>
<evidence type="ECO:0000313" key="2">
    <source>
        <dbReference type="Proteomes" id="UP000292452"/>
    </source>
</evidence>
<protein>
    <submittedName>
        <fullName evidence="1">Uncharacterized protein</fullName>
    </submittedName>
</protein>
<organism evidence="1 2">
    <name type="scientific">Streptomyces kasugaensis</name>
    <dbReference type="NCBI Taxonomy" id="1946"/>
    <lineage>
        <taxon>Bacteria</taxon>
        <taxon>Bacillati</taxon>
        <taxon>Actinomycetota</taxon>
        <taxon>Actinomycetes</taxon>
        <taxon>Kitasatosporales</taxon>
        <taxon>Streptomycetaceae</taxon>
        <taxon>Streptomyces</taxon>
    </lineage>
</organism>
<reference evidence="1 2" key="1">
    <citation type="submission" date="2019-02" db="EMBL/GenBank/DDBJ databases">
        <title>Draft Genome Sequence of Streptomyces sp. AM-2504, identified by 16S rRNA comparative analysis as a Streptomyces Kasugaensis strain.</title>
        <authorList>
            <person name="Napolioni V."/>
            <person name="Giuliodori A.M."/>
            <person name="Spurio R."/>
            <person name="Fabbretti A."/>
        </authorList>
    </citation>
    <scope>NUCLEOTIDE SEQUENCE [LARGE SCALE GENOMIC DNA]</scope>
    <source>
        <strain evidence="1 2">AM-2504</strain>
    </source>
</reference>
<proteinExistence type="predicted"/>
<gene>
    <name evidence="1" type="ORF">EYS09_04475</name>
</gene>
<dbReference type="EMBL" id="SIXH01000024">
    <property type="protein sequence ID" value="TBO60831.1"/>
    <property type="molecule type" value="Genomic_DNA"/>
</dbReference>
<dbReference type="AlphaFoldDB" id="A0A4V2JJ64"/>
<accession>A0A4V2JJ64</accession>
<name>A0A4V2JJ64_STRKA</name>
<comment type="caution">
    <text evidence="1">The sequence shown here is derived from an EMBL/GenBank/DDBJ whole genome shotgun (WGS) entry which is preliminary data.</text>
</comment>
<evidence type="ECO:0000313" key="1">
    <source>
        <dbReference type="EMBL" id="TBO60831.1"/>
    </source>
</evidence>